<feature type="transmembrane region" description="Helical" evidence="6">
    <location>
        <begin position="216"/>
        <end position="234"/>
    </location>
</feature>
<dbReference type="InterPro" id="IPR050545">
    <property type="entry name" value="Mycobact_MmpL"/>
</dbReference>
<reference evidence="8 9" key="1">
    <citation type="submission" date="2020-07" db="EMBL/GenBank/DDBJ databases">
        <title>Genomic Encyclopedia of Type Strains, Phase IV (KMG-V): Genome sequencing to study the core and pangenomes of soil and plant-associated prokaryotes.</title>
        <authorList>
            <person name="Whitman W."/>
        </authorList>
    </citation>
    <scope>NUCLEOTIDE SEQUENCE [LARGE SCALE GENOMIC DNA]</scope>
    <source>
        <strain evidence="8 9">C14</strain>
    </source>
</reference>
<dbReference type="InterPro" id="IPR004869">
    <property type="entry name" value="MMPL_dom"/>
</dbReference>
<sequence>MKAEKILQKIAEASERHPLKVVAVVIVLTIFMAFLATGVESQTDYEKMVPQDDPVIVALNEIRDEFGGTETVMLGVKLVPSDSSEKVTDIRDPRVLELVDFLEQDIGSMDMVTSVSSRVDVLKAYNNDVIPNDIATVKTIYQNMPESSQDGIFNNDYSMVVVYATTDAGTEDKKILVKDINSRLDEAPIPPGVEVITTGTPALSELIKRMMDESQAVTGLASLLAIFAILLLYFRNVVKSVLPLIPVVVAVIWAAGSMAIFKIPMDTATSVMGSLLLGLGIDYGVHLYHRYEEELREGKSMEEAINIAVVSTGSAVLVTTVTTMAGFAALTIAPLSMMANMGKVCTLGIFFCMAAVICLLPPLIVIEERYTRPFLKKLTLKLKGESNE</sequence>
<feature type="transmembrane region" description="Helical" evidence="6">
    <location>
        <begin position="21"/>
        <end position="39"/>
    </location>
</feature>
<feature type="transmembrane region" description="Helical" evidence="6">
    <location>
        <begin position="267"/>
        <end position="285"/>
    </location>
</feature>
<evidence type="ECO:0000256" key="5">
    <source>
        <dbReference type="ARBA" id="ARBA00023136"/>
    </source>
</evidence>
<dbReference type="PROSITE" id="PS50156">
    <property type="entry name" value="SSD"/>
    <property type="match status" value="1"/>
</dbReference>
<evidence type="ECO:0000256" key="3">
    <source>
        <dbReference type="ARBA" id="ARBA00022692"/>
    </source>
</evidence>
<evidence type="ECO:0000256" key="2">
    <source>
        <dbReference type="ARBA" id="ARBA00022475"/>
    </source>
</evidence>
<feature type="transmembrane region" description="Helical" evidence="6">
    <location>
        <begin position="305"/>
        <end position="335"/>
    </location>
</feature>
<keyword evidence="3 6" id="KW-0812">Transmembrane</keyword>
<dbReference type="PANTHER" id="PTHR33406:SF13">
    <property type="entry name" value="MEMBRANE PROTEIN YDFJ"/>
    <property type="match status" value="1"/>
</dbReference>
<accession>A0A7J9PRD6</accession>
<protein>
    <recommendedName>
        <fullName evidence="7">SSD domain-containing protein</fullName>
    </recommendedName>
</protein>
<name>A0A7J9PRD6_METMI</name>
<feature type="transmembrane region" description="Helical" evidence="6">
    <location>
        <begin position="241"/>
        <end position="261"/>
    </location>
</feature>
<comment type="caution">
    <text evidence="8">The sequence shown here is derived from an EMBL/GenBank/DDBJ whole genome shotgun (WGS) entry which is preliminary data.</text>
</comment>
<keyword evidence="2" id="KW-1003">Cell membrane</keyword>
<dbReference type="Gene3D" id="1.20.1640.10">
    <property type="entry name" value="Multidrug efflux transporter AcrB transmembrane domain"/>
    <property type="match status" value="1"/>
</dbReference>
<feature type="transmembrane region" description="Helical" evidence="6">
    <location>
        <begin position="347"/>
        <end position="366"/>
    </location>
</feature>
<dbReference type="Proteomes" id="UP000571751">
    <property type="component" value="Unassembled WGS sequence"/>
</dbReference>
<evidence type="ECO:0000256" key="6">
    <source>
        <dbReference type="SAM" id="Phobius"/>
    </source>
</evidence>
<comment type="subcellular location">
    <subcellularLocation>
        <location evidence="1">Cell membrane</location>
        <topology evidence="1">Multi-pass membrane protein</topology>
    </subcellularLocation>
</comment>
<evidence type="ECO:0000256" key="1">
    <source>
        <dbReference type="ARBA" id="ARBA00004651"/>
    </source>
</evidence>
<feature type="domain" description="SSD" evidence="7">
    <location>
        <begin position="240"/>
        <end position="366"/>
    </location>
</feature>
<evidence type="ECO:0000313" key="9">
    <source>
        <dbReference type="Proteomes" id="UP000571751"/>
    </source>
</evidence>
<dbReference type="PANTHER" id="PTHR33406">
    <property type="entry name" value="MEMBRANE PROTEIN MJ1562-RELATED"/>
    <property type="match status" value="1"/>
</dbReference>
<dbReference type="GO" id="GO:0005886">
    <property type="term" value="C:plasma membrane"/>
    <property type="evidence" value="ECO:0007669"/>
    <property type="project" value="UniProtKB-SubCell"/>
</dbReference>
<evidence type="ECO:0000259" key="7">
    <source>
        <dbReference type="PROSITE" id="PS50156"/>
    </source>
</evidence>
<dbReference type="RefSeq" id="WP_181507795.1">
    <property type="nucleotide sequence ID" value="NZ_JACDUP010000001.1"/>
</dbReference>
<dbReference type="EMBL" id="JACDUP010000001">
    <property type="protein sequence ID" value="MBA2868552.1"/>
    <property type="molecule type" value="Genomic_DNA"/>
</dbReference>
<dbReference type="AlphaFoldDB" id="A0A7J9PRD6"/>
<keyword evidence="5 6" id="KW-0472">Membrane</keyword>
<gene>
    <name evidence="8" type="ORF">HNP95_000711</name>
</gene>
<dbReference type="InterPro" id="IPR000731">
    <property type="entry name" value="SSD"/>
</dbReference>
<proteinExistence type="predicted"/>
<dbReference type="SUPFAM" id="SSF82866">
    <property type="entry name" value="Multidrug efflux transporter AcrB transmembrane domain"/>
    <property type="match status" value="1"/>
</dbReference>
<organism evidence="8 9">
    <name type="scientific">Methanococcus maripaludis</name>
    <name type="common">Methanococcus deltae</name>
    <dbReference type="NCBI Taxonomy" id="39152"/>
    <lineage>
        <taxon>Archaea</taxon>
        <taxon>Methanobacteriati</taxon>
        <taxon>Methanobacteriota</taxon>
        <taxon>Methanomada group</taxon>
        <taxon>Methanococci</taxon>
        <taxon>Methanococcales</taxon>
        <taxon>Methanococcaceae</taxon>
        <taxon>Methanococcus</taxon>
    </lineage>
</organism>
<dbReference type="Pfam" id="PF03176">
    <property type="entry name" value="MMPL"/>
    <property type="match status" value="1"/>
</dbReference>
<evidence type="ECO:0000256" key="4">
    <source>
        <dbReference type="ARBA" id="ARBA00022989"/>
    </source>
</evidence>
<evidence type="ECO:0000313" key="8">
    <source>
        <dbReference type="EMBL" id="MBA2868552.1"/>
    </source>
</evidence>
<keyword evidence="4 6" id="KW-1133">Transmembrane helix</keyword>